<dbReference type="EMBL" id="MHQK01000041">
    <property type="protein sequence ID" value="OHA01006.1"/>
    <property type="molecule type" value="Genomic_DNA"/>
</dbReference>
<name>A0A1G2KNP9_9BACT</name>
<keyword evidence="1" id="KW-0472">Membrane</keyword>
<dbReference type="AlphaFoldDB" id="A0A1G2KNP9"/>
<evidence type="ECO:0000256" key="1">
    <source>
        <dbReference type="SAM" id="Phobius"/>
    </source>
</evidence>
<organism evidence="2 3">
    <name type="scientific">Candidatus Sungbacteria bacterium RIFCSPHIGHO2_02_FULL_49_20</name>
    <dbReference type="NCBI Taxonomy" id="1802272"/>
    <lineage>
        <taxon>Bacteria</taxon>
        <taxon>Candidatus Sungiibacteriota</taxon>
    </lineage>
</organism>
<dbReference type="Proteomes" id="UP000178710">
    <property type="component" value="Unassembled WGS sequence"/>
</dbReference>
<gene>
    <name evidence="2" type="ORF">A3C12_03350</name>
</gene>
<protein>
    <submittedName>
        <fullName evidence="2">Uncharacterized protein</fullName>
    </submittedName>
</protein>
<feature type="transmembrane region" description="Helical" evidence="1">
    <location>
        <begin position="49"/>
        <end position="73"/>
    </location>
</feature>
<sequence length="159" mass="16978">MKNYAITVSLKIRKSGLYVKVLRCISWLDIFSLSRYHKPNERRSPMKRLTAFALIVSFCVMVFPLAAPVIAAAQNIKQIPQNIGTALVNVPGSVANGVKGATDEVEKRGVVSIISGLVSFGTNIGATVVSSGLTLGTLGLVSPVKNAWSNDPPPFVLPE</sequence>
<reference evidence="2 3" key="1">
    <citation type="journal article" date="2016" name="Nat. Commun.">
        <title>Thousands of microbial genomes shed light on interconnected biogeochemical processes in an aquifer system.</title>
        <authorList>
            <person name="Anantharaman K."/>
            <person name="Brown C.T."/>
            <person name="Hug L.A."/>
            <person name="Sharon I."/>
            <person name="Castelle C.J."/>
            <person name="Probst A.J."/>
            <person name="Thomas B.C."/>
            <person name="Singh A."/>
            <person name="Wilkins M.J."/>
            <person name="Karaoz U."/>
            <person name="Brodie E.L."/>
            <person name="Williams K.H."/>
            <person name="Hubbard S.S."/>
            <person name="Banfield J.F."/>
        </authorList>
    </citation>
    <scope>NUCLEOTIDE SEQUENCE [LARGE SCALE GENOMIC DNA]</scope>
</reference>
<comment type="caution">
    <text evidence="2">The sequence shown here is derived from an EMBL/GenBank/DDBJ whole genome shotgun (WGS) entry which is preliminary data.</text>
</comment>
<keyword evidence="1" id="KW-0812">Transmembrane</keyword>
<keyword evidence="1" id="KW-1133">Transmembrane helix</keyword>
<proteinExistence type="predicted"/>
<evidence type="ECO:0000313" key="2">
    <source>
        <dbReference type="EMBL" id="OHA01006.1"/>
    </source>
</evidence>
<evidence type="ECO:0000313" key="3">
    <source>
        <dbReference type="Proteomes" id="UP000178710"/>
    </source>
</evidence>
<accession>A0A1G2KNP9</accession>